<sequence>MYPLVTGSRLPRLDLRKIKNDLSWCNITNLNHVQGPPPQAGQPFKFTIIDSCDRIKEEFNFLQAQYHSLKLECEKLAGEKTEMQRHYVMYYEMSYGLNVEMHKQVRAHNFLNTLYNIYLIKRKMPSFSPSMLKVYNHPPAVAVKRPMDDDGANGDCQKAKCHHCPDSAFPCSGGRYHLFSHLYLSTEPFLLFQHQQQVANAVERAKQVTMAELNTIIGQQMHAQQLPPPHAHGPPLPMMPHAAMAGLQPPPGGLLALSASSLAAPHLAALKDHRGPSASEEKRSSSVGHVQRNSISPGEREKFRPRSPPDIEQSLKKRKKEEKDSDGEKSDQELVVDVANEDSVGPPNGAPSPRENGNLVDSKPIKKEHGAHSPLSSIPSNSSTPSSKHKENEKSTTPIPKPVTPTSSSSSSSALKSLSKGPPIGPTYPYPLHGPGLPADLSSSAAAAAAYSQGLLHNNISPALNSYSRSLVGYDPHATMRAQGFPGSITGGKPAYSFHVSAEGQMQPVPFPPDALIGPGIPRHARQINTLNHGEVVCAVTISNPTKYVYTGGKGCVKVWDISQPGTKSSVSQLDCLQRDNYIRSCKLLPDGRTLIVGGEASTISIWDLAAPTPRIKAELTSNAPACYALAISPDSKVCFSCCSDGNITVWDLHNQSLVRQFQGHTDGASCIDISSEGTKLWTGGLDNTVRSWDLREGRQLQQHDFTSQIFSLGYCPTGEWLAVGMESSNVEVLHCTKPDKYQLHLHESCVLSLKFAYCGKWFVSTGKDNLLNAWRTPYGASIFQSKESSSVLSCDISSDDKYIVTGSGDKKATVYEVIY</sequence>
<feature type="compositionally biased region" description="Basic and acidic residues" evidence="7">
    <location>
        <begin position="271"/>
        <end position="284"/>
    </location>
</feature>
<evidence type="ECO:0000256" key="5">
    <source>
        <dbReference type="ARBA" id="ARBA00023242"/>
    </source>
</evidence>
<dbReference type="PROSITE" id="PS50082">
    <property type="entry name" value="WD_REPEATS_2"/>
    <property type="match status" value="2"/>
</dbReference>
<dbReference type="InterPro" id="IPR009146">
    <property type="entry name" value="Groucho_enhance"/>
</dbReference>
<dbReference type="InterPro" id="IPR036322">
    <property type="entry name" value="WD40_repeat_dom_sf"/>
</dbReference>
<dbReference type="Gene3D" id="2.130.10.10">
    <property type="entry name" value="YVTN repeat-like/Quinoprotein amine dehydrogenase"/>
    <property type="match status" value="1"/>
</dbReference>
<dbReference type="InterPro" id="IPR019775">
    <property type="entry name" value="WD40_repeat_CS"/>
</dbReference>
<feature type="compositionally biased region" description="Basic and acidic residues" evidence="7">
    <location>
        <begin position="298"/>
        <end position="332"/>
    </location>
</feature>
<feature type="domain" description="Groucho/TLE N-terminal Q-rich" evidence="8">
    <location>
        <begin position="44"/>
        <end position="115"/>
    </location>
</feature>
<comment type="similarity">
    <text evidence="2">Belongs to the WD repeat Groucho/TLE family.</text>
</comment>
<feature type="repeat" description="WD" evidence="6">
    <location>
        <begin position="620"/>
        <end position="661"/>
    </location>
</feature>
<dbReference type="InterPro" id="IPR015943">
    <property type="entry name" value="WD40/YVTN_repeat-like_dom_sf"/>
</dbReference>
<dbReference type="PANTHER" id="PTHR10814">
    <property type="entry name" value="TRANSDUCIN-LIKE ENHANCER PROTEIN"/>
    <property type="match status" value="1"/>
</dbReference>
<dbReference type="CDD" id="cd00200">
    <property type="entry name" value="WD40"/>
    <property type="match status" value="1"/>
</dbReference>
<dbReference type="PRINTS" id="PR01850">
    <property type="entry name" value="GROUCHOFAMLY"/>
</dbReference>
<keyword evidence="4" id="KW-0677">Repeat</keyword>
<reference evidence="9 10" key="1">
    <citation type="submission" date="2022-01" db="EMBL/GenBank/DDBJ databases">
        <title>A chromosomal length assembly of Cordylochernes scorpioides.</title>
        <authorList>
            <person name="Zeh D."/>
            <person name="Zeh J."/>
        </authorList>
    </citation>
    <scope>NUCLEOTIDE SEQUENCE [LARGE SCALE GENOMIC DNA]</scope>
    <source>
        <strain evidence="9">IN4F17</strain>
        <tissue evidence="9">Whole Body</tissue>
    </source>
</reference>
<keyword evidence="10" id="KW-1185">Reference proteome</keyword>
<feature type="repeat" description="WD" evidence="6">
    <location>
        <begin position="662"/>
        <end position="703"/>
    </location>
</feature>
<dbReference type="InterPro" id="IPR001680">
    <property type="entry name" value="WD40_rpt"/>
</dbReference>
<evidence type="ECO:0000256" key="6">
    <source>
        <dbReference type="PROSITE-ProRule" id="PRU00221"/>
    </source>
</evidence>
<dbReference type="SMART" id="SM00320">
    <property type="entry name" value="WD40"/>
    <property type="match status" value="7"/>
</dbReference>
<dbReference type="PANTHER" id="PTHR10814:SF21">
    <property type="entry name" value="PROTEIN GROUCHO"/>
    <property type="match status" value="1"/>
</dbReference>
<evidence type="ECO:0000256" key="1">
    <source>
        <dbReference type="ARBA" id="ARBA00004123"/>
    </source>
</evidence>
<keyword evidence="5" id="KW-0539">Nucleus</keyword>
<accession>A0ABY6KYT6</accession>
<feature type="compositionally biased region" description="Low complexity" evidence="7">
    <location>
        <begin position="404"/>
        <end position="422"/>
    </location>
</feature>
<gene>
    <name evidence="9" type="ORF">LAZ67_10001733</name>
</gene>
<proteinExistence type="inferred from homology"/>
<protein>
    <recommendedName>
        <fullName evidence="8">Groucho/TLE N-terminal Q-rich domain-containing protein</fullName>
    </recommendedName>
</protein>
<dbReference type="SUPFAM" id="SSF50978">
    <property type="entry name" value="WD40 repeat-like"/>
    <property type="match status" value="1"/>
</dbReference>
<dbReference type="InterPro" id="IPR005617">
    <property type="entry name" value="Groucho/TLE_N"/>
</dbReference>
<dbReference type="Proteomes" id="UP001235939">
    <property type="component" value="Chromosome 10"/>
</dbReference>
<feature type="compositionally biased region" description="Low complexity" evidence="7">
    <location>
        <begin position="373"/>
        <end position="386"/>
    </location>
</feature>
<keyword evidence="3 6" id="KW-0853">WD repeat</keyword>
<feature type="compositionally biased region" description="Polar residues" evidence="7">
    <location>
        <begin position="285"/>
        <end position="296"/>
    </location>
</feature>
<dbReference type="PROSITE" id="PS50294">
    <property type="entry name" value="WD_REPEATS_REGION"/>
    <property type="match status" value="1"/>
</dbReference>
<dbReference type="Pfam" id="PF00400">
    <property type="entry name" value="WD40"/>
    <property type="match status" value="6"/>
</dbReference>
<dbReference type="PROSITE" id="PS00678">
    <property type="entry name" value="WD_REPEATS_1"/>
    <property type="match status" value="2"/>
</dbReference>
<evidence type="ECO:0000313" key="9">
    <source>
        <dbReference type="EMBL" id="UYV73067.1"/>
    </source>
</evidence>
<feature type="domain" description="Groucho/TLE N-terminal Q-rich" evidence="8">
    <location>
        <begin position="187"/>
        <end position="226"/>
    </location>
</feature>
<evidence type="ECO:0000259" key="8">
    <source>
        <dbReference type="Pfam" id="PF03920"/>
    </source>
</evidence>
<name>A0ABY6KYT6_9ARAC</name>
<feature type="region of interest" description="Disordered" evidence="7">
    <location>
        <begin position="271"/>
        <end position="431"/>
    </location>
</feature>
<organism evidence="9 10">
    <name type="scientific">Cordylochernes scorpioides</name>
    <dbReference type="NCBI Taxonomy" id="51811"/>
    <lineage>
        <taxon>Eukaryota</taxon>
        <taxon>Metazoa</taxon>
        <taxon>Ecdysozoa</taxon>
        <taxon>Arthropoda</taxon>
        <taxon>Chelicerata</taxon>
        <taxon>Arachnida</taxon>
        <taxon>Pseudoscorpiones</taxon>
        <taxon>Cheliferoidea</taxon>
        <taxon>Chernetidae</taxon>
        <taxon>Cordylochernes</taxon>
    </lineage>
</organism>
<comment type="subcellular location">
    <subcellularLocation>
        <location evidence="1">Nucleus</location>
    </subcellularLocation>
</comment>
<dbReference type="Pfam" id="PF03920">
    <property type="entry name" value="TLE_N"/>
    <property type="match status" value="2"/>
</dbReference>
<evidence type="ECO:0000256" key="3">
    <source>
        <dbReference type="ARBA" id="ARBA00022574"/>
    </source>
</evidence>
<evidence type="ECO:0000256" key="2">
    <source>
        <dbReference type="ARBA" id="ARBA00005969"/>
    </source>
</evidence>
<evidence type="ECO:0000313" key="10">
    <source>
        <dbReference type="Proteomes" id="UP001235939"/>
    </source>
</evidence>
<evidence type="ECO:0000256" key="4">
    <source>
        <dbReference type="ARBA" id="ARBA00022737"/>
    </source>
</evidence>
<evidence type="ECO:0000256" key="7">
    <source>
        <dbReference type="SAM" id="MobiDB-lite"/>
    </source>
</evidence>
<dbReference type="EMBL" id="CP092872">
    <property type="protein sequence ID" value="UYV73067.1"/>
    <property type="molecule type" value="Genomic_DNA"/>
</dbReference>